<dbReference type="EMBL" id="PFOZ01000041">
    <property type="protein sequence ID" value="PIZ87008.1"/>
    <property type="molecule type" value="Genomic_DNA"/>
</dbReference>
<reference evidence="9" key="1">
    <citation type="submission" date="2017-09" db="EMBL/GenBank/DDBJ databases">
        <title>Depth-based differentiation of microbial function through sediment-hosted aquifers and enrichment of novel symbionts in the deep terrestrial subsurface.</title>
        <authorList>
            <person name="Probst A.J."/>
            <person name="Ladd B."/>
            <person name="Jarett J.K."/>
            <person name="Geller-Mcgrath D.E."/>
            <person name="Sieber C.M.K."/>
            <person name="Emerson J.B."/>
            <person name="Anantharaman K."/>
            <person name="Thomas B.C."/>
            <person name="Malmstrom R."/>
            <person name="Stieglmeier M."/>
            <person name="Klingl A."/>
            <person name="Woyke T."/>
            <person name="Ryan C.M."/>
            <person name="Banfield J.F."/>
        </authorList>
    </citation>
    <scope>NUCLEOTIDE SEQUENCE [LARGE SCALE GENOMIC DNA]</scope>
</reference>
<evidence type="ECO:0000256" key="5">
    <source>
        <dbReference type="ARBA" id="ARBA00023136"/>
    </source>
</evidence>
<evidence type="ECO:0000256" key="1">
    <source>
        <dbReference type="ARBA" id="ARBA00004651"/>
    </source>
</evidence>
<feature type="transmembrane region" description="Helical" evidence="6">
    <location>
        <begin position="133"/>
        <end position="155"/>
    </location>
</feature>
<evidence type="ECO:0000313" key="8">
    <source>
        <dbReference type="EMBL" id="PIZ87008.1"/>
    </source>
</evidence>
<evidence type="ECO:0000259" key="7">
    <source>
        <dbReference type="Pfam" id="PF13491"/>
    </source>
</evidence>
<proteinExistence type="predicted"/>
<feature type="domain" description="DNA translocase FtsK 4TM region" evidence="7">
    <location>
        <begin position="48"/>
        <end position="157"/>
    </location>
</feature>
<accession>A0A2M7UUC1</accession>
<protein>
    <recommendedName>
        <fullName evidence="7">DNA translocase FtsK 4TM region domain-containing protein</fullName>
    </recommendedName>
</protein>
<feature type="non-terminal residue" evidence="8">
    <location>
        <position position="249"/>
    </location>
</feature>
<keyword evidence="3 6" id="KW-0812">Transmembrane</keyword>
<dbReference type="AlphaFoldDB" id="A0A2M7UUC1"/>
<keyword evidence="5 6" id="KW-0472">Membrane</keyword>
<dbReference type="GO" id="GO:0005886">
    <property type="term" value="C:plasma membrane"/>
    <property type="evidence" value="ECO:0007669"/>
    <property type="project" value="UniProtKB-SubCell"/>
</dbReference>
<dbReference type="Proteomes" id="UP000229166">
    <property type="component" value="Unassembled WGS sequence"/>
</dbReference>
<keyword evidence="2" id="KW-1003">Cell membrane</keyword>
<evidence type="ECO:0000256" key="2">
    <source>
        <dbReference type="ARBA" id="ARBA00022475"/>
    </source>
</evidence>
<feature type="transmembrane region" description="Helical" evidence="6">
    <location>
        <begin position="29"/>
        <end position="47"/>
    </location>
</feature>
<evidence type="ECO:0000256" key="4">
    <source>
        <dbReference type="ARBA" id="ARBA00022989"/>
    </source>
</evidence>
<sequence>MAKRKKIKKISTDYSKKPLFDLEDQTKKAILAILFFSFAVIISLSIWHKAGPFGELVFRSFNYLFGWGYFALPVVFLMMAFEFLKSRRKHIYFATIFGAFLLFISILGILELLSSNNYAGFTGYITALSLNKIFGFWASLVLLISFVFISLIMTLNIPLRIGKDEDEEKGEEEEETIQKAKDEKPVEINPVVNQAIPKEEKQAILAKPVSKMEREEDEFKIPKFIGSAYKPPTIDLLERIENRPISGDI</sequence>
<feature type="transmembrane region" description="Helical" evidence="6">
    <location>
        <begin position="67"/>
        <end position="84"/>
    </location>
</feature>
<dbReference type="InterPro" id="IPR025199">
    <property type="entry name" value="FtsK_4TM"/>
</dbReference>
<name>A0A2M7UUC1_9BACT</name>
<comment type="caution">
    <text evidence="8">The sequence shown here is derived from an EMBL/GenBank/DDBJ whole genome shotgun (WGS) entry which is preliminary data.</text>
</comment>
<gene>
    <name evidence="8" type="ORF">COX92_02060</name>
</gene>
<organism evidence="8 9">
    <name type="scientific">Candidatus Nealsonbacteria bacterium CG_4_10_14_0_2_um_filter_40_15</name>
    <dbReference type="NCBI Taxonomy" id="1974682"/>
    <lineage>
        <taxon>Bacteria</taxon>
        <taxon>Candidatus Nealsoniibacteriota</taxon>
    </lineage>
</organism>
<keyword evidence="4 6" id="KW-1133">Transmembrane helix</keyword>
<evidence type="ECO:0000256" key="3">
    <source>
        <dbReference type="ARBA" id="ARBA00022692"/>
    </source>
</evidence>
<feature type="transmembrane region" description="Helical" evidence="6">
    <location>
        <begin position="91"/>
        <end position="113"/>
    </location>
</feature>
<dbReference type="Pfam" id="PF13491">
    <property type="entry name" value="FtsK_4TM"/>
    <property type="match status" value="1"/>
</dbReference>
<comment type="subcellular location">
    <subcellularLocation>
        <location evidence="1">Cell membrane</location>
        <topology evidence="1">Multi-pass membrane protein</topology>
    </subcellularLocation>
</comment>
<evidence type="ECO:0000313" key="9">
    <source>
        <dbReference type="Proteomes" id="UP000229166"/>
    </source>
</evidence>
<evidence type="ECO:0000256" key="6">
    <source>
        <dbReference type="SAM" id="Phobius"/>
    </source>
</evidence>